<dbReference type="OrthoDB" id="28208at2759"/>
<feature type="region of interest" description="Disordered" evidence="5">
    <location>
        <begin position="434"/>
        <end position="470"/>
    </location>
</feature>
<comment type="subcellular location">
    <subcellularLocation>
        <location evidence="1">Membrane</location>
        <topology evidence="1">Multi-pass membrane protein</topology>
    </subcellularLocation>
</comment>
<keyword evidence="4 6" id="KW-0472">Membrane</keyword>
<evidence type="ECO:0000256" key="2">
    <source>
        <dbReference type="ARBA" id="ARBA00022692"/>
    </source>
</evidence>
<feature type="transmembrane region" description="Helical" evidence="6">
    <location>
        <begin position="328"/>
        <end position="349"/>
    </location>
</feature>
<feature type="transmembrane region" description="Helical" evidence="6">
    <location>
        <begin position="224"/>
        <end position="241"/>
    </location>
</feature>
<dbReference type="InterPro" id="IPR013057">
    <property type="entry name" value="AA_transpt_TM"/>
</dbReference>
<evidence type="ECO:0000313" key="8">
    <source>
        <dbReference type="EMBL" id="VEU40432.1"/>
    </source>
</evidence>
<feature type="transmembrane region" description="Helical" evidence="6">
    <location>
        <begin position="480"/>
        <end position="497"/>
    </location>
</feature>
<feature type="transmembrane region" description="Helical" evidence="6">
    <location>
        <begin position="532"/>
        <end position="557"/>
    </location>
</feature>
<reference evidence="8 9" key="1">
    <citation type="submission" date="2019-01" db="EMBL/GenBank/DDBJ databases">
        <authorList>
            <person name="Ferrante I. M."/>
        </authorList>
    </citation>
    <scope>NUCLEOTIDE SEQUENCE [LARGE SCALE GENOMIC DNA]</scope>
    <source>
        <strain evidence="8 9">B856</strain>
    </source>
</reference>
<dbReference type="Pfam" id="PF01490">
    <property type="entry name" value="Aa_trans"/>
    <property type="match status" value="1"/>
</dbReference>
<feature type="compositionally biased region" description="Basic and acidic residues" evidence="5">
    <location>
        <begin position="44"/>
        <end position="58"/>
    </location>
</feature>
<keyword evidence="3 6" id="KW-1133">Transmembrane helix</keyword>
<evidence type="ECO:0000313" key="9">
    <source>
        <dbReference type="Proteomes" id="UP000291116"/>
    </source>
</evidence>
<dbReference type="Proteomes" id="UP000291116">
    <property type="component" value="Unassembled WGS sequence"/>
</dbReference>
<keyword evidence="9" id="KW-1185">Reference proteome</keyword>
<feature type="transmembrane region" description="Helical" evidence="6">
    <location>
        <begin position="158"/>
        <end position="176"/>
    </location>
</feature>
<feature type="region of interest" description="Disordered" evidence="5">
    <location>
        <begin position="1"/>
        <end position="74"/>
    </location>
</feature>
<proteinExistence type="predicted"/>
<accession>A0A448ZEG1</accession>
<feature type="transmembrane region" description="Helical" evidence="6">
    <location>
        <begin position="369"/>
        <end position="390"/>
    </location>
</feature>
<dbReference type="PANTHER" id="PTHR22950">
    <property type="entry name" value="AMINO ACID TRANSPORTER"/>
    <property type="match status" value="1"/>
</dbReference>
<sequence length="560" mass="58817">MSSNRSLSENNGGAIPITRDDDPEAQGRVIDTMEEGRMSASLELEPRRESLLREDSVDRSSSNRSSANSSRDDEGRARAVTMIGSVANLCSATLGAGILALPFAFYQAGIICGVLLLLISALATSSSIGLLVEACDRYNLSTYEKIVEKGLGRNARKLVEISILVFCCGTAVGYVIAVGDIMERVVPSLTTSQKQLSMSLVWCVAMLPLSCLKTMRSLECASSVGILSIGTLLAAAVVHLVRGDGSGGRGNDYGYSDDETLLESFSSEPASIASLLGPAGGSWVSVLQACPIFFYAFSCQVNVAQIFDELPAVRGGEKLPTMNRVTSTGVLVCGLLYASVSLVTLVDFGASVEPNVLSNYDLGRGAQPLLHAAFLGMALAVVMAFPLNIFPARVSLIQMWEETTKENNNASLSSSLPPEFEAVRQPLLSEEHRANGGGLDYNSDGESSGAAGSGEDPLHDETGSHDDVDEPGGFRPVRHAFVTLLLASLALGLALVVPNISVVFGLLGGSTSSLLGFVVPGLLGLKLDHTRVGAWVLVVCGSMIGILTTGVTIYSMVHAS</sequence>
<feature type="compositionally biased region" description="Low complexity" evidence="5">
    <location>
        <begin position="444"/>
        <end position="455"/>
    </location>
</feature>
<feature type="compositionally biased region" description="Basic and acidic residues" evidence="5">
    <location>
        <begin position="456"/>
        <end position="466"/>
    </location>
</feature>
<feature type="transmembrane region" description="Helical" evidence="6">
    <location>
        <begin position="503"/>
        <end position="525"/>
    </location>
</feature>
<dbReference type="PANTHER" id="PTHR22950:SF682">
    <property type="entry name" value="TRANSMEMBRANE AMINO ACID TRANSPORTER FAMILY PROTEIN"/>
    <property type="match status" value="1"/>
</dbReference>
<keyword evidence="2 6" id="KW-0812">Transmembrane</keyword>
<evidence type="ECO:0000256" key="3">
    <source>
        <dbReference type="ARBA" id="ARBA00022989"/>
    </source>
</evidence>
<protein>
    <recommendedName>
        <fullName evidence="7">Amino acid transporter transmembrane domain-containing protein</fullName>
    </recommendedName>
</protein>
<evidence type="ECO:0000256" key="5">
    <source>
        <dbReference type="SAM" id="MobiDB-lite"/>
    </source>
</evidence>
<evidence type="ECO:0000256" key="4">
    <source>
        <dbReference type="ARBA" id="ARBA00023136"/>
    </source>
</evidence>
<evidence type="ECO:0000256" key="6">
    <source>
        <dbReference type="SAM" id="Phobius"/>
    </source>
</evidence>
<feature type="transmembrane region" description="Helical" evidence="6">
    <location>
        <begin position="196"/>
        <end position="212"/>
    </location>
</feature>
<feature type="compositionally biased region" description="Polar residues" evidence="5">
    <location>
        <begin position="1"/>
        <end position="11"/>
    </location>
</feature>
<feature type="transmembrane region" description="Helical" evidence="6">
    <location>
        <begin position="105"/>
        <end position="132"/>
    </location>
</feature>
<feature type="transmembrane region" description="Helical" evidence="6">
    <location>
        <begin position="79"/>
        <end position="99"/>
    </location>
</feature>
<dbReference type="GO" id="GO:0015179">
    <property type="term" value="F:L-amino acid transmembrane transporter activity"/>
    <property type="evidence" value="ECO:0007669"/>
    <property type="project" value="TreeGrafter"/>
</dbReference>
<dbReference type="EMBL" id="CAACVS010000280">
    <property type="protein sequence ID" value="VEU40432.1"/>
    <property type="molecule type" value="Genomic_DNA"/>
</dbReference>
<feature type="compositionally biased region" description="Low complexity" evidence="5">
    <location>
        <begin position="59"/>
        <end position="69"/>
    </location>
</feature>
<dbReference type="GO" id="GO:0016020">
    <property type="term" value="C:membrane"/>
    <property type="evidence" value="ECO:0007669"/>
    <property type="project" value="UniProtKB-SubCell"/>
</dbReference>
<evidence type="ECO:0000259" key="7">
    <source>
        <dbReference type="Pfam" id="PF01490"/>
    </source>
</evidence>
<dbReference type="AlphaFoldDB" id="A0A448ZEG1"/>
<name>A0A448ZEG1_9STRA</name>
<gene>
    <name evidence="8" type="ORF">PSNMU_V1.4_AUG-EV-PASAV3_0073320</name>
</gene>
<feature type="transmembrane region" description="Helical" evidence="6">
    <location>
        <begin position="283"/>
        <end position="307"/>
    </location>
</feature>
<organism evidence="8 9">
    <name type="scientific">Pseudo-nitzschia multistriata</name>
    <dbReference type="NCBI Taxonomy" id="183589"/>
    <lineage>
        <taxon>Eukaryota</taxon>
        <taxon>Sar</taxon>
        <taxon>Stramenopiles</taxon>
        <taxon>Ochrophyta</taxon>
        <taxon>Bacillariophyta</taxon>
        <taxon>Bacillariophyceae</taxon>
        <taxon>Bacillariophycidae</taxon>
        <taxon>Bacillariales</taxon>
        <taxon>Bacillariaceae</taxon>
        <taxon>Pseudo-nitzschia</taxon>
    </lineage>
</organism>
<evidence type="ECO:0000256" key="1">
    <source>
        <dbReference type="ARBA" id="ARBA00004141"/>
    </source>
</evidence>
<feature type="domain" description="Amino acid transporter transmembrane" evidence="7">
    <location>
        <begin position="81"/>
        <end position="544"/>
    </location>
</feature>